<proteinExistence type="predicted"/>
<dbReference type="PATRIC" id="fig|580047.4.peg.533"/>
<name>G4NP98_CHLT4</name>
<protein>
    <submittedName>
        <fullName evidence="1">Uncharacterized protein</fullName>
    </submittedName>
</protein>
<dbReference type="KEGG" id="cra:CTO_0529"/>
<dbReference type="EMBL" id="CP002401">
    <property type="protein sequence ID" value="AEP35344.1"/>
    <property type="molecule type" value="Genomic_DNA"/>
</dbReference>
<dbReference type="Proteomes" id="UP000009287">
    <property type="component" value="Chromosome"/>
</dbReference>
<evidence type="ECO:0000313" key="2">
    <source>
        <dbReference type="Proteomes" id="UP000009287"/>
    </source>
</evidence>
<evidence type="ECO:0000313" key="1">
    <source>
        <dbReference type="EMBL" id="AEP35344.1"/>
    </source>
</evidence>
<sequence length="221" mass="25334">MRKTMFEILRKKISSYSVVLFCLVVLSIFLSGKIVVNVKTYRVERQNSLALLSRSVEAAYSRGIFPPETAMPMLEQAYRRGGKEAVSYAGFLASCFHIHNDPLRGAYYSGLAYQHGTHLQLPSPQHILLKEIADAHATKQYQEVLDKSRELLSSISSSKDFPMLRFLTLLRMIEVKESLNQDFSLELTELKALPGFEDYEQFYKDGVWTISKRYSSLRALY</sequence>
<reference evidence="1 2" key="1">
    <citation type="journal article" date="2011" name="J. Exp. Med.">
        <title>A live-attenuated chlamydial vaccine protects against trachoma in nonhuman primates.</title>
        <authorList>
            <person name="Kari L."/>
            <person name="Whitmire W.M."/>
            <person name="Olivares-Zavaleta N."/>
            <person name="Goheen M.M."/>
            <person name="Taylor L.D."/>
            <person name="Carlson J.H."/>
            <person name="Sturdevant G.L."/>
            <person name="Lu C."/>
            <person name="Bakios L.E."/>
            <person name="Randall L.B."/>
            <person name="Parnell M.J."/>
            <person name="Zhong G."/>
            <person name="Caldwell H.D."/>
        </authorList>
    </citation>
    <scope>NUCLEOTIDE SEQUENCE [LARGE SCALE GENOMIC DNA]</scope>
    <source>
        <strain evidence="1 2">A2497</strain>
    </source>
</reference>
<gene>
    <name evidence="1" type="ordered locus">CTO_0529</name>
</gene>
<dbReference type="AlphaFoldDB" id="G4NP98"/>
<organism evidence="1 2">
    <name type="scientific">Chlamydia trachomatis serovar A (strain A2497)</name>
    <dbReference type="NCBI Taxonomy" id="580047"/>
    <lineage>
        <taxon>Bacteria</taxon>
        <taxon>Pseudomonadati</taxon>
        <taxon>Chlamydiota</taxon>
        <taxon>Chlamydiia</taxon>
        <taxon>Chlamydiales</taxon>
        <taxon>Chlamydiaceae</taxon>
        <taxon>Chlamydia/Chlamydophila group</taxon>
        <taxon>Chlamydia</taxon>
    </lineage>
</organism>
<accession>G4NP98</accession>